<proteinExistence type="predicted"/>
<dbReference type="Proteomes" id="UP000308886">
    <property type="component" value="Unassembled WGS sequence"/>
</dbReference>
<keyword evidence="2" id="KW-1185">Reference proteome</keyword>
<dbReference type="EMBL" id="SRZC01000035">
    <property type="protein sequence ID" value="TGX79875.1"/>
    <property type="molecule type" value="Genomic_DNA"/>
</dbReference>
<evidence type="ECO:0000313" key="1">
    <source>
        <dbReference type="EMBL" id="TGX79875.1"/>
    </source>
</evidence>
<accession>A0AC61QLQ1</accession>
<name>A0AC61QLQ1_9BACT</name>
<evidence type="ECO:0000313" key="2">
    <source>
        <dbReference type="Proteomes" id="UP000308886"/>
    </source>
</evidence>
<organism evidence="1 2">
    <name type="scientific">Palleniella muris</name>
    <dbReference type="NCBI Taxonomy" id="3038145"/>
    <lineage>
        <taxon>Bacteria</taxon>
        <taxon>Pseudomonadati</taxon>
        <taxon>Bacteroidota</taxon>
        <taxon>Bacteroidia</taxon>
        <taxon>Bacteroidales</taxon>
        <taxon>Prevotellaceae</taxon>
        <taxon>Palleniella</taxon>
    </lineage>
</organism>
<gene>
    <name evidence="1" type="ORF">E5358_14365</name>
</gene>
<sequence>MKTFIIGLLAFNVLQAYSCAWTAPERWHMYNFGSPVFSNYFQGENYKYWKEYCKPKKLFYWASISTMKEAANAKKDAPMLSYLNALEQYMNVADELSRDNWDYPTAEQLAKRKQTLGNILSACRQHNSGRLADRWLLLEMRANMMLGNYSENVSLWRTRGEKTSAGYVKEMMRNVYANALLNTGNKVGAWNIYAEQNDNQSLLWSARKYTNLAGIKELYSRYPDAPVHKFLLEKYVNSVQDVVDMYYDRLHRKIQNAEEMTYGSVIGTNWEEAYTYYWHEISGKAYAPIDKDYMKEINEFIAFSDSVANLKATVNPCMWETASALCSYFLGNYAQARERVGNAMAMKGDSDTKDMARRIRMLIATSSDDIASSEFKSFITKELIWLDGEIDKKGENYLANARDRILNLGLARNYEGQHNMDMARLVALCRGYVGAHKEYVLNSMMLNIYPNKSADIVKLFHALNNPGNDPLAQYVASKVVLPDDFKNDILGTKYIQEGKWEEALPYLKRVSMQYLNSQAIAFYAARRNYKIPAWNGFQTVNDNNYEEMQKPIFLQRNVKVDFCNDMIMLANEAKSASQNRKDRIALEEAVALYQASRFGQCWYIAQYGFSHYEKHPVAADELAGKAIARLHQLEKSADPKVRASALFALVYAAPDKWRTEEWDWGSNKTNILIHRTSAQYAAINKLNNFLTAQPSAHLPEISRCDVIKQWRASRK</sequence>
<reference evidence="1" key="1">
    <citation type="submission" date="2019-04" db="EMBL/GenBank/DDBJ databases">
        <title>Microbes associate with the intestines of laboratory mice.</title>
        <authorList>
            <person name="Navarre W."/>
            <person name="Wong E."/>
            <person name="Huang K."/>
            <person name="Tropini C."/>
            <person name="Ng K."/>
            <person name="Yu B."/>
        </authorList>
    </citation>
    <scope>NUCLEOTIDE SEQUENCE</scope>
    <source>
        <strain evidence="1">NM73_A23</strain>
    </source>
</reference>
<protein>
    <submittedName>
        <fullName evidence="1">Uncharacterized protein</fullName>
    </submittedName>
</protein>
<comment type="caution">
    <text evidence="1">The sequence shown here is derived from an EMBL/GenBank/DDBJ whole genome shotgun (WGS) entry which is preliminary data.</text>
</comment>